<dbReference type="Pfam" id="PF05939">
    <property type="entry name" value="Phage_min_tail"/>
    <property type="match status" value="1"/>
</dbReference>
<organism evidence="1 2">
    <name type="scientific">Pseudomonas phage PMBT14</name>
    <dbReference type="NCBI Taxonomy" id="2059855"/>
    <lineage>
        <taxon>Viruses</taxon>
        <taxon>Duplodnaviria</taxon>
        <taxon>Heunggongvirae</taxon>
        <taxon>Uroviricota</taxon>
        <taxon>Caudoviricetes</taxon>
        <taxon>Knuthellervirus</taxon>
        <taxon>Knuthellervirus PMBT14</taxon>
    </lineage>
</organism>
<dbReference type="RefSeq" id="YP_009836196.1">
    <property type="nucleotide sequence ID" value="NC_048687.1"/>
</dbReference>
<sequence>MGNRVFNFQVETKPTGTTNLKTKQISFGDNYVQRAGDGLNGKSTNWNVVVDNDYAYVLAVRTFLDDHQGYMSFLWTPPNYPAPLRFICKTYTENPHVASQSKLNATFEQVFFP</sequence>
<reference evidence="1 2" key="1">
    <citation type="journal article" date="2018" name="Arch. Virol.">
        <title>Genome sequence of the novel virulent bacteriophage PMBT14 with lytic activity against Pseudomonas fluorescens DSM 50090(R).</title>
        <authorList>
            <person name="Koberg S."/>
            <person name="Gieschler S."/>
            <person name="Brinks E."/>
            <person name="Wenning M."/>
            <person name="Neve H."/>
            <person name="Franz C.M."/>
        </authorList>
    </citation>
    <scope>NUCLEOTIDE SEQUENCE [LARGE SCALE GENOMIC DNA]</scope>
</reference>
<dbReference type="EMBL" id="MG596800">
    <property type="protein sequence ID" value="AUM59733.1"/>
    <property type="molecule type" value="Genomic_DNA"/>
</dbReference>
<dbReference type="KEGG" id="vg:55606435"/>
<proteinExistence type="predicted"/>
<evidence type="ECO:0000313" key="1">
    <source>
        <dbReference type="EMBL" id="AUM59733.1"/>
    </source>
</evidence>
<protein>
    <submittedName>
        <fullName evidence="1">Minor tail protein</fullName>
    </submittedName>
</protein>
<dbReference type="InterPro" id="IPR010265">
    <property type="entry name" value="Phage_lambda_TipM"/>
</dbReference>
<evidence type="ECO:0000313" key="2">
    <source>
        <dbReference type="Proteomes" id="UP000240618"/>
    </source>
</evidence>
<accession>A0A2I6PI50</accession>
<keyword evidence="2" id="KW-1185">Reference proteome</keyword>
<name>A0A2I6PI50_9CAUD</name>
<dbReference type="GeneID" id="55606435"/>
<dbReference type="Proteomes" id="UP000240618">
    <property type="component" value="Segment"/>
</dbReference>